<organism evidence="3 4">
    <name type="scientific">Phyllosticta capitalensis</name>
    <dbReference type="NCBI Taxonomy" id="121624"/>
    <lineage>
        <taxon>Eukaryota</taxon>
        <taxon>Fungi</taxon>
        <taxon>Dikarya</taxon>
        <taxon>Ascomycota</taxon>
        <taxon>Pezizomycotina</taxon>
        <taxon>Dothideomycetes</taxon>
        <taxon>Dothideomycetes incertae sedis</taxon>
        <taxon>Botryosphaeriales</taxon>
        <taxon>Phyllostictaceae</taxon>
        <taxon>Phyllosticta</taxon>
    </lineage>
</organism>
<feature type="transmembrane region" description="Helical" evidence="2">
    <location>
        <begin position="280"/>
        <end position="305"/>
    </location>
</feature>
<feature type="compositionally biased region" description="Low complexity" evidence="1">
    <location>
        <begin position="247"/>
        <end position="263"/>
    </location>
</feature>
<keyword evidence="2" id="KW-0812">Transmembrane</keyword>
<dbReference type="EMBL" id="JBBWRZ010000004">
    <property type="protein sequence ID" value="KAK8237967.1"/>
    <property type="molecule type" value="Genomic_DNA"/>
</dbReference>
<sequence>MCHEREGTLAGGGNLLVNTPGPSNSQFSLGPTSSSSILHRHHNSLNTRPTSSATANMWLAYLCLILIGLARSAVADAPKNSVIPNDQNYFLYPGPEVANGNYSDNKVVSVGETMPLAWVTVFYEYEISLWQVLPDLYTVERRLSLYNFTGSTGHGQVSGRWRNWTLESSIIDMSPVFFFWGIPDNETESSSAFISHFFNITDSGAPSDPTSTTTDASNLSNSSPSTVTITLRPTGSLDTHTSIVDPTAAASSGLSGSTSTAVANGTHNPDAESDPTESRLGLGLGIGLGVPILLILGIVIGVAVYKRRTSSQADVESDTSPSDQNTPSTDSSTSPAAMPEPKSRPASSFVSTLARRPASSLVSAFLRKPEPSPVSPYVVSPCDVRSTGPASAHPISELRGSEIYELPANESKAELP</sequence>
<evidence type="ECO:0008006" key="5">
    <source>
        <dbReference type="Google" id="ProtNLM"/>
    </source>
</evidence>
<keyword evidence="4" id="KW-1185">Reference proteome</keyword>
<keyword evidence="2" id="KW-0472">Membrane</keyword>
<feature type="region of interest" description="Disordered" evidence="1">
    <location>
        <begin position="310"/>
        <end position="351"/>
    </location>
</feature>
<evidence type="ECO:0000256" key="2">
    <source>
        <dbReference type="SAM" id="Phobius"/>
    </source>
</evidence>
<reference evidence="3 4" key="1">
    <citation type="submission" date="2024-04" db="EMBL/GenBank/DDBJ databases">
        <title>Phyllosticta paracitricarpa is synonymous to the EU quarantine fungus P. citricarpa based on phylogenomic analyses.</title>
        <authorList>
            <consortium name="Lawrence Berkeley National Laboratory"/>
            <person name="Van Ingen-Buijs V.A."/>
            <person name="Van Westerhoven A.C."/>
            <person name="Haridas S."/>
            <person name="Skiadas P."/>
            <person name="Martin F."/>
            <person name="Groenewald J.Z."/>
            <person name="Crous P.W."/>
            <person name="Seidl M.F."/>
        </authorList>
    </citation>
    <scope>NUCLEOTIDE SEQUENCE [LARGE SCALE GENOMIC DNA]</scope>
    <source>
        <strain evidence="3 4">CBS 123374</strain>
    </source>
</reference>
<evidence type="ECO:0000313" key="4">
    <source>
        <dbReference type="Proteomes" id="UP001492380"/>
    </source>
</evidence>
<feature type="compositionally biased region" description="Polar residues" evidence="1">
    <location>
        <begin position="218"/>
        <end position="244"/>
    </location>
</feature>
<accession>A0ABR1YSW1</accession>
<feature type="region of interest" description="Disordered" evidence="1">
    <location>
        <begin position="364"/>
        <end position="416"/>
    </location>
</feature>
<feature type="compositionally biased region" description="Low complexity" evidence="1">
    <location>
        <begin position="318"/>
        <end position="335"/>
    </location>
</feature>
<gene>
    <name evidence="3" type="ORF">HDK90DRAFT_209600</name>
</gene>
<evidence type="ECO:0000256" key="1">
    <source>
        <dbReference type="SAM" id="MobiDB-lite"/>
    </source>
</evidence>
<dbReference type="Proteomes" id="UP001492380">
    <property type="component" value="Unassembled WGS sequence"/>
</dbReference>
<keyword evidence="2" id="KW-1133">Transmembrane helix</keyword>
<feature type="region of interest" description="Disordered" evidence="1">
    <location>
        <begin position="1"/>
        <end position="35"/>
    </location>
</feature>
<proteinExistence type="predicted"/>
<evidence type="ECO:0000313" key="3">
    <source>
        <dbReference type="EMBL" id="KAK8237967.1"/>
    </source>
</evidence>
<feature type="region of interest" description="Disordered" evidence="1">
    <location>
        <begin position="205"/>
        <end position="278"/>
    </location>
</feature>
<feature type="compositionally biased region" description="Low complexity" evidence="1">
    <location>
        <begin position="205"/>
        <end position="217"/>
    </location>
</feature>
<name>A0ABR1YSW1_9PEZI</name>
<protein>
    <recommendedName>
        <fullName evidence="5">Mid2 domain-containing protein</fullName>
    </recommendedName>
</protein>
<feature type="compositionally biased region" description="Polar residues" evidence="1">
    <location>
        <begin position="16"/>
        <end position="35"/>
    </location>
</feature>
<comment type="caution">
    <text evidence="3">The sequence shown here is derived from an EMBL/GenBank/DDBJ whole genome shotgun (WGS) entry which is preliminary data.</text>
</comment>